<evidence type="ECO:0000256" key="1">
    <source>
        <dbReference type="SAM" id="MobiDB-lite"/>
    </source>
</evidence>
<evidence type="ECO:0000313" key="4">
    <source>
        <dbReference type="Proteomes" id="UP000636960"/>
    </source>
</evidence>
<dbReference type="EMBL" id="BOMV01000055">
    <property type="protein sequence ID" value="GIE97201.1"/>
    <property type="molecule type" value="Genomic_DNA"/>
</dbReference>
<comment type="caution">
    <text evidence="3">The sequence shown here is derived from an EMBL/GenBank/DDBJ whole genome shotgun (WGS) entry which is preliminary data.</text>
</comment>
<protein>
    <recommendedName>
        <fullName evidence="5">Secreted protein</fullName>
    </recommendedName>
</protein>
<dbReference type="Proteomes" id="UP000636960">
    <property type="component" value="Unassembled WGS sequence"/>
</dbReference>
<name>A0A919JXT4_9ACTN</name>
<dbReference type="AlphaFoldDB" id="A0A919JXT4"/>
<proteinExistence type="predicted"/>
<evidence type="ECO:0000256" key="2">
    <source>
        <dbReference type="SAM" id="SignalP"/>
    </source>
</evidence>
<reference evidence="3" key="1">
    <citation type="submission" date="2021-01" db="EMBL/GenBank/DDBJ databases">
        <title>Whole genome shotgun sequence of Actinoplanes rishiriensis NBRC 108556.</title>
        <authorList>
            <person name="Komaki H."/>
            <person name="Tamura T."/>
        </authorList>
    </citation>
    <scope>NUCLEOTIDE SEQUENCE</scope>
    <source>
        <strain evidence="3">NBRC 108556</strain>
    </source>
</reference>
<sequence length="169" mass="17404">MLRRITIGTAALLALAACGPAKAEPQVATAVTATAPAPSAPAAAGDKDRALDFVKCMRAEGVQVADPDPQGNWAMQPGDKTDPDFPDAMQKCKALRPDVRPDGSAGLTEEQAATLRRFAQCMRDNGVPDFADPGPNGFDVPPKDAAAAKRAQQTCLPILGADPDGPVSG</sequence>
<keyword evidence="2" id="KW-0732">Signal</keyword>
<organism evidence="3 4">
    <name type="scientific">Paractinoplanes rishiriensis</name>
    <dbReference type="NCBI Taxonomy" id="1050105"/>
    <lineage>
        <taxon>Bacteria</taxon>
        <taxon>Bacillati</taxon>
        <taxon>Actinomycetota</taxon>
        <taxon>Actinomycetes</taxon>
        <taxon>Micromonosporales</taxon>
        <taxon>Micromonosporaceae</taxon>
        <taxon>Paractinoplanes</taxon>
    </lineage>
</organism>
<dbReference type="RefSeq" id="WP_203783927.1">
    <property type="nucleotide sequence ID" value="NZ_BOMV01000055.1"/>
</dbReference>
<feature type="region of interest" description="Disordered" evidence="1">
    <location>
        <begin position="65"/>
        <end position="86"/>
    </location>
</feature>
<feature type="signal peptide" evidence="2">
    <location>
        <begin position="1"/>
        <end position="23"/>
    </location>
</feature>
<evidence type="ECO:0000313" key="3">
    <source>
        <dbReference type="EMBL" id="GIE97201.1"/>
    </source>
</evidence>
<dbReference type="PROSITE" id="PS51257">
    <property type="entry name" value="PROKAR_LIPOPROTEIN"/>
    <property type="match status" value="1"/>
</dbReference>
<accession>A0A919JXT4</accession>
<feature type="chain" id="PRO_5037932469" description="Secreted protein" evidence="2">
    <location>
        <begin position="24"/>
        <end position="169"/>
    </location>
</feature>
<gene>
    <name evidence="3" type="ORF">Ari01nite_46660</name>
</gene>
<evidence type="ECO:0008006" key="5">
    <source>
        <dbReference type="Google" id="ProtNLM"/>
    </source>
</evidence>
<keyword evidence="4" id="KW-1185">Reference proteome</keyword>